<name>Q2J5J6_FRACC</name>
<gene>
    <name evidence="2" type="ordered locus">Francci3_4098</name>
</gene>
<evidence type="ECO:0000259" key="1">
    <source>
        <dbReference type="Pfam" id="PF03364"/>
    </source>
</evidence>
<dbReference type="KEGG" id="fra:Francci3_4098"/>
<dbReference type="PhylomeDB" id="Q2J5J6"/>
<dbReference type="eggNOG" id="COG2867">
    <property type="taxonomic scope" value="Bacteria"/>
</dbReference>
<dbReference type="HOGENOM" id="CLU_049174_0_0_11"/>
<sequence>MPTKHRTSHREVVAAPADLVFELLTEAERWPAIFGPNIFLRYLERTESEEHFQLWALVGGEVKTWTSRREVDRHLRTIGFRQERSQPPVAAMSGRWQVLPLPGGRTEVILDHEFTAVDDDAAAVQWISAALERNSVEELAALRRVAELGHPVAEVVFTFEDTVELTGSAEEAYDFIDRADRWPDQLPHVRRVVLTEEMPGIQQLEMDTVSGDDGSTHTTRSVRVCLANDRIAYKQTRPPSTLLGHSGVWIFHRVPDGPDSVTARHTVVLDPDALRTVLGPSSSLAEGRRYLRDALGANSRRTLAGAAAPVSSTEEREVR</sequence>
<dbReference type="Pfam" id="PF03364">
    <property type="entry name" value="Polyketide_cyc"/>
    <property type="match status" value="1"/>
</dbReference>
<protein>
    <submittedName>
        <fullName evidence="2">Actinorhodin polyketide synthase bifunctional cyclase/dehydratase</fullName>
    </submittedName>
</protein>
<dbReference type="EMBL" id="CP000249">
    <property type="protein sequence ID" value="ABD13446.1"/>
    <property type="molecule type" value="Genomic_DNA"/>
</dbReference>
<dbReference type="Gene3D" id="3.30.530.20">
    <property type="match status" value="2"/>
</dbReference>
<dbReference type="OrthoDB" id="3419705at2"/>
<dbReference type="RefSeq" id="WP_011438465.1">
    <property type="nucleotide sequence ID" value="NZ_JENI01000059.1"/>
</dbReference>
<dbReference type="STRING" id="106370.Francci3_4098"/>
<dbReference type="InterPro" id="IPR023393">
    <property type="entry name" value="START-like_dom_sf"/>
</dbReference>
<evidence type="ECO:0000313" key="2">
    <source>
        <dbReference type="EMBL" id="ABD13446.1"/>
    </source>
</evidence>
<dbReference type="Proteomes" id="UP000001937">
    <property type="component" value="Chromosome"/>
</dbReference>
<feature type="domain" description="Coenzyme Q-binding protein COQ10 START" evidence="1">
    <location>
        <begin position="13"/>
        <end position="115"/>
    </location>
</feature>
<evidence type="ECO:0000313" key="3">
    <source>
        <dbReference type="Proteomes" id="UP000001937"/>
    </source>
</evidence>
<proteinExistence type="predicted"/>
<organism evidence="2 3">
    <name type="scientific">Frankia casuarinae (strain DSM 45818 / CECT 9043 / HFP020203 / CcI3)</name>
    <dbReference type="NCBI Taxonomy" id="106370"/>
    <lineage>
        <taxon>Bacteria</taxon>
        <taxon>Bacillati</taxon>
        <taxon>Actinomycetota</taxon>
        <taxon>Actinomycetes</taxon>
        <taxon>Frankiales</taxon>
        <taxon>Frankiaceae</taxon>
        <taxon>Frankia</taxon>
    </lineage>
</organism>
<reference evidence="2 3" key="1">
    <citation type="journal article" date="2007" name="Genome Res.">
        <title>Genome characteristics of facultatively symbiotic Frankia sp. strains reflect host range and host plant biogeography.</title>
        <authorList>
            <person name="Normand P."/>
            <person name="Lapierre P."/>
            <person name="Tisa L.S."/>
            <person name="Gogarten J.P."/>
            <person name="Alloisio N."/>
            <person name="Bagnarol E."/>
            <person name="Bassi C.A."/>
            <person name="Berry A.M."/>
            <person name="Bickhart D.M."/>
            <person name="Choisne N."/>
            <person name="Couloux A."/>
            <person name="Cournoyer B."/>
            <person name="Cruveiller S."/>
            <person name="Daubin V."/>
            <person name="Demange N."/>
            <person name="Francino M.P."/>
            <person name="Goltsman E."/>
            <person name="Huang Y."/>
            <person name="Kopp O.R."/>
            <person name="Labarre L."/>
            <person name="Lapidus A."/>
            <person name="Lavire C."/>
            <person name="Marechal J."/>
            <person name="Martinez M."/>
            <person name="Mastronunzio J.E."/>
            <person name="Mullin B.C."/>
            <person name="Niemann J."/>
            <person name="Pujic P."/>
            <person name="Rawnsley T."/>
            <person name="Rouy Z."/>
            <person name="Schenowitz C."/>
            <person name="Sellstedt A."/>
            <person name="Tavares F."/>
            <person name="Tomkins J.P."/>
            <person name="Vallenet D."/>
            <person name="Valverde C."/>
            <person name="Wall L.G."/>
            <person name="Wang Y."/>
            <person name="Medigue C."/>
            <person name="Benson D.R."/>
        </authorList>
    </citation>
    <scope>NUCLEOTIDE SEQUENCE [LARGE SCALE GENOMIC DNA]</scope>
    <source>
        <strain evidence="3">DSM 45818 / CECT 9043 / CcI3</strain>
    </source>
</reference>
<dbReference type="InterPro" id="IPR005031">
    <property type="entry name" value="COQ10_START"/>
</dbReference>
<dbReference type="CDD" id="cd08861">
    <property type="entry name" value="OtcD1_ARO-CYC_like"/>
    <property type="match status" value="2"/>
</dbReference>
<keyword evidence="3" id="KW-1185">Reference proteome</keyword>
<accession>Q2J5J6</accession>
<dbReference type="AlphaFoldDB" id="Q2J5J6"/>
<dbReference type="SUPFAM" id="SSF55961">
    <property type="entry name" value="Bet v1-like"/>
    <property type="match status" value="2"/>
</dbReference>